<name>A0A557WUS9_9MYCO</name>
<gene>
    <name evidence="2" type="ORF">FPZ47_27240</name>
</gene>
<dbReference type="RefSeq" id="WP_144957338.1">
    <property type="nucleotide sequence ID" value="NZ_VMQU01000253.1"/>
</dbReference>
<evidence type="ECO:0000313" key="2">
    <source>
        <dbReference type="EMBL" id="TVS76996.1"/>
    </source>
</evidence>
<dbReference type="InterPro" id="IPR038332">
    <property type="entry name" value="PPE_sf"/>
</dbReference>
<proteinExistence type="predicted"/>
<accession>A0A557WUS9</accession>
<dbReference type="InterPro" id="IPR000084">
    <property type="entry name" value="PE-PGRS_N"/>
</dbReference>
<dbReference type="OrthoDB" id="4736227at2"/>
<organism evidence="2 3">
    <name type="scientific">Mycobacterium helveticum</name>
    <dbReference type="NCBI Taxonomy" id="2592811"/>
    <lineage>
        <taxon>Bacteria</taxon>
        <taxon>Bacillati</taxon>
        <taxon>Actinomycetota</taxon>
        <taxon>Actinomycetes</taxon>
        <taxon>Mycobacteriales</taxon>
        <taxon>Mycobacteriaceae</taxon>
        <taxon>Mycobacterium</taxon>
    </lineage>
</organism>
<evidence type="ECO:0000259" key="1">
    <source>
        <dbReference type="Pfam" id="PF00934"/>
    </source>
</evidence>
<protein>
    <submittedName>
        <fullName evidence="2">PE family protein</fullName>
    </submittedName>
</protein>
<keyword evidence="3" id="KW-1185">Reference proteome</keyword>
<dbReference type="Gene3D" id="1.10.287.850">
    <property type="entry name" value="HP0062-like domain"/>
    <property type="match status" value="1"/>
</dbReference>
<dbReference type="SUPFAM" id="SSF140459">
    <property type="entry name" value="PE/PPE dimer-like"/>
    <property type="match status" value="1"/>
</dbReference>
<evidence type="ECO:0000313" key="3">
    <source>
        <dbReference type="Proteomes" id="UP000320513"/>
    </source>
</evidence>
<reference evidence="2 3" key="1">
    <citation type="submission" date="2019-07" db="EMBL/GenBank/DDBJ databases">
        <title>New Mycobacterium species.</title>
        <authorList>
            <person name="Tortoli E."/>
            <person name="Ghielmetti G."/>
            <person name="Friedel U."/>
            <person name="Trovato A."/>
        </authorList>
    </citation>
    <scope>NUCLEOTIDE SEQUENCE [LARGE SCALE GENOMIC DNA]</scope>
    <source>
        <strain evidence="2 3">16-83</strain>
    </source>
</reference>
<dbReference type="Pfam" id="PF00934">
    <property type="entry name" value="PE"/>
    <property type="match status" value="1"/>
</dbReference>
<dbReference type="AlphaFoldDB" id="A0A557WUS9"/>
<feature type="domain" description="PE" evidence="1">
    <location>
        <begin position="5"/>
        <end position="93"/>
    </location>
</feature>
<comment type="caution">
    <text evidence="2">The sequence shown here is derived from an EMBL/GenBank/DDBJ whole genome shotgun (WGS) entry which is preliminary data.</text>
</comment>
<dbReference type="EMBL" id="VMQU01000253">
    <property type="protein sequence ID" value="TVS76996.1"/>
    <property type="molecule type" value="Genomic_DNA"/>
</dbReference>
<sequence length="108" mass="10909">MSSFLIAVPESLVAASADLSSIGSSIRVASAAAAPSTTSVLVAAQDEVSAAVAALFGAHGRQFQSLMGQVNLFHEQFAASVSKGSGMYVAQEALSAAGVLPPRSWRVS</sequence>
<dbReference type="Proteomes" id="UP000320513">
    <property type="component" value="Unassembled WGS sequence"/>
</dbReference>